<protein>
    <submittedName>
        <fullName evidence="1">Uncharacterized protein</fullName>
    </submittedName>
</protein>
<organism evidence="1 2">
    <name type="scientific">Diphasiastrum complanatum</name>
    <name type="common">Issler's clubmoss</name>
    <name type="synonym">Lycopodium complanatum</name>
    <dbReference type="NCBI Taxonomy" id="34168"/>
    <lineage>
        <taxon>Eukaryota</taxon>
        <taxon>Viridiplantae</taxon>
        <taxon>Streptophyta</taxon>
        <taxon>Embryophyta</taxon>
        <taxon>Tracheophyta</taxon>
        <taxon>Lycopodiopsida</taxon>
        <taxon>Lycopodiales</taxon>
        <taxon>Lycopodiaceae</taxon>
        <taxon>Lycopodioideae</taxon>
        <taxon>Diphasiastrum</taxon>
    </lineage>
</organism>
<evidence type="ECO:0000313" key="2">
    <source>
        <dbReference type="Proteomes" id="UP001162992"/>
    </source>
</evidence>
<accession>A0ACC2E628</accession>
<comment type="caution">
    <text evidence="1">The sequence shown here is derived from an EMBL/GenBank/DDBJ whole genome shotgun (WGS) entry which is preliminary data.</text>
</comment>
<sequence>MAADVESSDDLVAEWGVEDGMNAAAGEEGTAAFYEVSALQGSGRDDGEIQEKGKDRVEEGAEEVFIDATNAIQPEQENNEGTGIRAQSEAAEGYMSISGMDRGLEETGMEETSIRKGDIDQEIEAGANGKPILVEDSLQENKKLEEEEEEEEEEALSKTEKENDIEGKEDALAVEAGGSSKAAKKRKGAAGENGVGNGTSSTAKKPKKKNAWSRTSSRKGSKKHSNKAAQARNLENENSVYLCPTPPHMEKVEDGPSFPILLSKICKAERVELSTDRLSAGSTKGYRMVRATRGVVEGAWYFEIRVEKLGPTGHTRLGWCTQKADIQAPVGYDTHGYSYRDLEGSKVHSALREPYGEAYSEGDVIGFYINLPNGAKLAPKPPEIVGYKGASYFIETKEEPPQPVPDSEICFFKNGICQGTAFKDIIAGRYYPAASMYTLPNEPNCTVRFNFGPEFSYPPPPIYLGDRPAPQPMSNAPFCDMNGQEVGAEATGVGASLKGEEIATHISSLDNNPQIAAGFTSGVSNGDTKG</sequence>
<gene>
    <name evidence="1" type="ORF">O6H91_03G047700</name>
</gene>
<dbReference type="Proteomes" id="UP001162992">
    <property type="component" value="Chromosome 3"/>
</dbReference>
<reference evidence="2" key="1">
    <citation type="journal article" date="2024" name="Proc. Natl. Acad. Sci. U.S.A.">
        <title>Extraordinary preservation of gene collinearity over three hundred million years revealed in homosporous lycophytes.</title>
        <authorList>
            <person name="Li C."/>
            <person name="Wickell D."/>
            <person name="Kuo L.Y."/>
            <person name="Chen X."/>
            <person name="Nie B."/>
            <person name="Liao X."/>
            <person name="Peng D."/>
            <person name="Ji J."/>
            <person name="Jenkins J."/>
            <person name="Williams M."/>
            <person name="Shu S."/>
            <person name="Plott C."/>
            <person name="Barry K."/>
            <person name="Rajasekar S."/>
            <person name="Grimwood J."/>
            <person name="Han X."/>
            <person name="Sun S."/>
            <person name="Hou Z."/>
            <person name="He W."/>
            <person name="Dai G."/>
            <person name="Sun C."/>
            <person name="Schmutz J."/>
            <person name="Leebens-Mack J.H."/>
            <person name="Li F.W."/>
            <person name="Wang L."/>
        </authorList>
    </citation>
    <scope>NUCLEOTIDE SEQUENCE [LARGE SCALE GENOMIC DNA]</scope>
    <source>
        <strain evidence="2">cv. PW_Plant_1</strain>
    </source>
</reference>
<dbReference type="EMBL" id="CM055094">
    <property type="protein sequence ID" value="KAJ7561921.1"/>
    <property type="molecule type" value="Genomic_DNA"/>
</dbReference>
<evidence type="ECO:0000313" key="1">
    <source>
        <dbReference type="EMBL" id="KAJ7561921.1"/>
    </source>
</evidence>
<proteinExistence type="predicted"/>
<name>A0ACC2E628_DIPCM</name>
<keyword evidence="2" id="KW-1185">Reference proteome</keyword>